<proteinExistence type="predicted"/>
<name>A0AA41RWW7_PAPNU</name>
<keyword evidence="1" id="KW-1133">Transmembrane helix</keyword>
<evidence type="ECO:0000313" key="2">
    <source>
        <dbReference type="EMBL" id="MCL7024505.1"/>
    </source>
</evidence>
<keyword evidence="1" id="KW-0812">Transmembrane</keyword>
<organism evidence="2 3">
    <name type="scientific">Papaver nudicaule</name>
    <name type="common">Iceland poppy</name>
    <dbReference type="NCBI Taxonomy" id="74823"/>
    <lineage>
        <taxon>Eukaryota</taxon>
        <taxon>Viridiplantae</taxon>
        <taxon>Streptophyta</taxon>
        <taxon>Embryophyta</taxon>
        <taxon>Tracheophyta</taxon>
        <taxon>Spermatophyta</taxon>
        <taxon>Magnoliopsida</taxon>
        <taxon>Ranunculales</taxon>
        <taxon>Papaveraceae</taxon>
        <taxon>Papaveroideae</taxon>
        <taxon>Papaver</taxon>
    </lineage>
</organism>
<gene>
    <name evidence="2" type="ORF">MKW94_014810</name>
</gene>
<evidence type="ECO:0000313" key="3">
    <source>
        <dbReference type="Proteomes" id="UP001177140"/>
    </source>
</evidence>
<evidence type="ECO:0000256" key="1">
    <source>
        <dbReference type="SAM" id="Phobius"/>
    </source>
</evidence>
<keyword evidence="3" id="KW-1185">Reference proteome</keyword>
<dbReference type="Proteomes" id="UP001177140">
    <property type="component" value="Unassembled WGS sequence"/>
</dbReference>
<sequence length="82" mass="9685">MKRPLLFGKVILYVYCLILLVGISMMHDKPHLRCSAEAIRVVDFSQEKNMMESRSRKLMYDYDPYPTRDPYQYPMPSDPTPP</sequence>
<comment type="caution">
    <text evidence="2">The sequence shown here is derived from an EMBL/GenBank/DDBJ whole genome shotgun (WGS) entry which is preliminary data.</text>
</comment>
<dbReference type="EMBL" id="JAJJMA010035318">
    <property type="protein sequence ID" value="MCL7024505.1"/>
    <property type="molecule type" value="Genomic_DNA"/>
</dbReference>
<dbReference type="AlphaFoldDB" id="A0AA41RWW7"/>
<accession>A0AA41RWW7</accession>
<reference evidence="2" key="1">
    <citation type="submission" date="2022-03" db="EMBL/GenBank/DDBJ databases">
        <title>A functionally conserved STORR gene fusion in Papaver species that diverged 16.8 million years ago.</title>
        <authorList>
            <person name="Catania T."/>
        </authorList>
    </citation>
    <scope>NUCLEOTIDE SEQUENCE</scope>
    <source>
        <strain evidence="2">S-191538</strain>
    </source>
</reference>
<protein>
    <submittedName>
        <fullName evidence="2">Uncharacterized protein</fullName>
    </submittedName>
</protein>
<feature type="transmembrane region" description="Helical" evidence="1">
    <location>
        <begin position="6"/>
        <end position="23"/>
    </location>
</feature>
<keyword evidence="1" id="KW-0472">Membrane</keyword>